<protein>
    <submittedName>
        <fullName evidence="3">DUF4253 domain-containing protein</fullName>
    </submittedName>
</protein>
<evidence type="ECO:0000313" key="4">
    <source>
        <dbReference type="Proteomes" id="UP000306196"/>
    </source>
</evidence>
<proteinExistence type="predicted"/>
<gene>
    <name evidence="3" type="ORF">FEM03_00330</name>
</gene>
<reference evidence="3 4" key="1">
    <citation type="submission" date="2019-05" db="EMBL/GenBank/DDBJ databases">
        <title>Verrucobacter flavum gen. nov., sp. nov. a new member of the family Verrucomicrobiaceae.</title>
        <authorList>
            <person name="Szuroczki S."/>
            <person name="Abbaszade G."/>
            <person name="Szabo A."/>
            <person name="Felfoldi T."/>
            <person name="Schumann P."/>
            <person name="Boka K."/>
            <person name="Keki Z."/>
            <person name="Toumi M."/>
            <person name="Toth E."/>
        </authorList>
    </citation>
    <scope>NUCLEOTIDE SEQUENCE [LARGE SCALE GENOMIC DNA]</scope>
    <source>
        <strain evidence="3 4">MG-N-17</strain>
    </source>
</reference>
<sequence length="229" mass="25901">MPEDTLADYPFPLTRLSGDHIESDLLRIRSVGASLGTIPVIIGDRESAERLIELWDEPFDHDAELARSSELSPEQWFADRRQEEDEYLLDASQDEIHPDGTAPMTHLTIGSDHRGRPKSEVFIATIPTADSSAVPIFLRFGDWNACPSPHVHTAMARYWRDRFGAEIATLSSDVIEFTVARPPADDTQALELAWQQYLYCSDIVDQGVGSVATLAKALRHSTRWYFWWD</sequence>
<dbReference type="EMBL" id="VAUV01000001">
    <property type="protein sequence ID" value="TLD72557.1"/>
    <property type="molecule type" value="Genomic_DNA"/>
</dbReference>
<keyword evidence="4" id="KW-1185">Reference proteome</keyword>
<dbReference type="OrthoDB" id="4827574at2"/>
<feature type="region of interest" description="Disordered" evidence="1">
    <location>
        <begin position="95"/>
        <end position="114"/>
    </location>
</feature>
<name>A0A5R8KJX5_9BACT</name>
<accession>A0A5R8KJX5</accession>
<dbReference type="AlphaFoldDB" id="A0A5R8KJX5"/>
<organism evidence="3 4">
    <name type="scientific">Phragmitibacter flavus</name>
    <dbReference type="NCBI Taxonomy" id="2576071"/>
    <lineage>
        <taxon>Bacteria</taxon>
        <taxon>Pseudomonadati</taxon>
        <taxon>Verrucomicrobiota</taxon>
        <taxon>Verrucomicrobiia</taxon>
        <taxon>Verrucomicrobiales</taxon>
        <taxon>Verrucomicrobiaceae</taxon>
        <taxon>Phragmitibacter</taxon>
    </lineage>
</organism>
<feature type="domain" description="DUF4253" evidence="2">
    <location>
        <begin position="123"/>
        <end position="229"/>
    </location>
</feature>
<dbReference type="Proteomes" id="UP000306196">
    <property type="component" value="Unassembled WGS sequence"/>
</dbReference>
<evidence type="ECO:0000259" key="2">
    <source>
        <dbReference type="Pfam" id="PF14062"/>
    </source>
</evidence>
<evidence type="ECO:0000256" key="1">
    <source>
        <dbReference type="SAM" id="MobiDB-lite"/>
    </source>
</evidence>
<dbReference type="InterPro" id="IPR025349">
    <property type="entry name" value="DUF4253"/>
</dbReference>
<comment type="caution">
    <text evidence="3">The sequence shown here is derived from an EMBL/GenBank/DDBJ whole genome shotgun (WGS) entry which is preliminary data.</text>
</comment>
<dbReference type="RefSeq" id="WP_138084181.1">
    <property type="nucleotide sequence ID" value="NZ_VAUV01000001.1"/>
</dbReference>
<dbReference type="Pfam" id="PF14062">
    <property type="entry name" value="DUF4253"/>
    <property type="match status" value="1"/>
</dbReference>
<evidence type="ECO:0000313" key="3">
    <source>
        <dbReference type="EMBL" id="TLD72557.1"/>
    </source>
</evidence>